<dbReference type="Proteomes" id="UP001595833">
    <property type="component" value="Unassembled WGS sequence"/>
</dbReference>
<protein>
    <submittedName>
        <fullName evidence="2">Uncharacterized protein</fullName>
    </submittedName>
</protein>
<sequence length="157" mass="16050">MLAEALVALAAAGGTALVEAATTDAWAKAKAGFARVLGRGDEERAAVVEGRLERTRAELASSTGEELERARGAHSAEWTTRLRDALEEHPDLARPLNEVLDELAAAGVAVSAETGSHSMVVGRDVSNVANSGGIAAGVVHGNLSTSPHPPVPGAERS</sequence>
<comment type="caution">
    <text evidence="2">The sequence shown here is derived from an EMBL/GenBank/DDBJ whole genome shotgun (WGS) entry which is preliminary data.</text>
</comment>
<organism evidence="2 3">
    <name type="scientific">Saccharothrix xinjiangensis</name>
    <dbReference type="NCBI Taxonomy" id="204798"/>
    <lineage>
        <taxon>Bacteria</taxon>
        <taxon>Bacillati</taxon>
        <taxon>Actinomycetota</taxon>
        <taxon>Actinomycetes</taxon>
        <taxon>Pseudonocardiales</taxon>
        <taxon>Pseudonocardiaceae</taxon>
        <taxon>Saccharothrix</taxon>
    </lineage>
</organism>
<name>A0ABV9Y716_9PSEU</name>
<gene>
    <name evidence="2" type="ORF">ACFPFM_30995</name>
</gene>
<feature type="region of interest" description="Disordered" evidence="1">
    <location>
        <begin position="57"/>
        <end position="76"/>
    </location>
</feature>
<reference evidence="3" key="1">
    <citation type="journal article" date="2019" name="Int. J. Syst. Evol. Microbiol.">
        <title>The Global Catalogue of Microorganisms (GCM) 10K type strain sequencing project: providing services to taxonomists for standard genome sequencing and annotation.</title>
        <authorList>
            <consortium name="The Broad Institute Genomics Platform"/>
            <consortium name="The Broad Institute Genome Sequencing Center for Infectious Disease"/>
            <person name="Wu L."/>
            <person name="Ma J."/>
        </authorList>
    </citation>
    <scope>NUCLEOTIDE SEQUENCE [LARGE SCALE GENOMIC DNA]</scope>
    <source>
        <strain evidence="3">KCTC 12848</strain>
    </source>
</reference>
<evidence type="ECO:0000313" key="2">
    <source>
        <dbReference type="EMBL" id="MFC5058161.1"/>
    </source>
</evidence>
<accession>A0ABV9Y716</accession>
<dbReference type="RefSeq" id="WP_344037622.1">
    <property type="nucleotide sequence ID" value="NZ_BAAAKE010000008.1"/>
</dbReference>
<dbReference type="EMBL" id="JBHSJB010000031">
    <property type="protein sequence ID" value="MFC5058161.1"/>
    <property type="molecule type" value="Genomic_DNA"/>
</dbReference>
<keyword evidence="3" id="KW-1185">Reference proteome</keyword>
<evidence type="ECO:0000256" key="1">
    <source>
        <dbReference type="SAM" id="MobiDB-lite"/>
    </source>
</evidence>
<proteinExistence type="predicted"/>
<evidence type="ECO:0000313" key="3">
    <source>
        <dbReference type="Proteomes" id="UP001595833"/>
    </source>
</evidence>